<evidence type="ECO:0000313" key="1">
    <source>
        <dbReference type="EMBL" id="SFB93241.1"/>
    </source>
</evidence>
<name>A0A1I1F1U8_9FLAO</name>
<dbReference type="PIRSF" id="PIRSF033563">
    <property type="entry name" value="UCP033563"/>
    <property type="match status" value="1"/>
</dbReference>
<dbReference type="Proteomes" id="UP000199438">
    <property type="component" value="Unassembled WGS sequence"/>
</dbReference>
<evidence type="ECO:0000313" key="2">
    <source>
        <dbReference type="Proteomes" id="UP000199438"/>
    </source>
</evidence>
<keyword evidence="2" id="KW-1185">Reference proteome</keyword>
<organism evidence="1 2">
    <name type="scientific">Zunongwangia mangrovi</name>
    <dbReference type="NCBI Taxonomy" id="1334022"/>
    <lineage>
        <taxon>Bacteria</taxon>
        <taxon>Pseudomonadati</taxon>
        <taxon>Bacteroidota</taxon>
        <taxon>Flavobacteriia</taxon>
        <taxon>Flavobacteriales</taxon>
        <taxon>Flavobacteriaceae</taxon>
        <taxon>Zunongwangia</taxon>
    </lineage>
</organism>
<accession>A0A1I1F1U8</accession>
<proteinExistence type="predicted"/>
<dbReference type="InterPro" id="IPR008323">
    <property type="entry name" value="UCP033563"/>
</dbReference>
<protein>
    <submittedName>
        <fullName evidence="1">Uncharacterized conserved protein, DUF1015 family</fullName>
    </submittedName>
</protein>
<dbReference type="AlphaFoldDB" id="A0A1I1F1U8"/>
<gene>
    <name evidence="1" type="ORF">SAMN04487907_1011233</name>
</gene>
<sequence length="411" mass="48315">MVKITPFKAVRPQRARAGLVASRPYGEYNEAEMRARLDYNPYSFLHILNPAYKFQHTISGTQKFQLIKNRYLEFKEEDTFIQDENPCFYVYKMETRDLSCCGIIAAASAEDYKNGIIRKHEETIASREVMFKEYVKTVGFNTEPVLLTYENQPEIQQILEKIMRQNPEYEFATRQRETHYLWKVDDKAEIEEIQQFFGKMESIYIADGHHRCASSFLLSKESAENNENHTGKESYNHFLSYFIPEEHLKIYQFRRLVTDLNGHSKEDFLIMLDEHFRIENRSLDAHTPEEKHQFKMYLDGEFYSLFLRKTSMNFTDTLSQLDSQILYERVLAPILGIKDLRKDKRIGYIPGKKDILEMKKMVDIGEFAVGFGMMPVSVSEIKKIADEGLTMPPKSTYIEPKLRSGLTIYEF</sequence>
<dbReference type="RefSeq" id="WP_092540490.1">
    <property type="nucleotide sequence ID" value="NZ_FOKV01000001.1"/>
</dbReference>
<reference evidence="2" key="1">
    <citation type="submission" date="2016-10" db="EMBL/GenBank/DDBJ databases">
        <authorList>
            <person name="Varghese N."/>
            <person name="Submissions S."/>
        </authorList>
    </citation>
    <scope>NUCLEOTIDE SEQUENCE [LARGE SCALE GENOMIC DNA]</scope>
    <source>
        <strain evidence="2">DSM 24499</strain>
    </source>
</reference>
<dbReference type="OrthoDB" id="9781616at2"/>
<dbReference type="EMBL" id="FOKV01000001">
    <property type="protein sequence ID" value="SFB93241.1"/>
    <property type="molecule type" value="Genomic_DNA"/>
</dbReference>
<dbReference type="PANTHER" id="PTHR36454">
    <property type="entry name" value="LMO2823 PROTEIN"/>
    <property type="match status" value="1"/>
</dbReference>
<dbReference type="PANTHER" id="PTHR36454:SF1">
    <property type="entry name" value="DUF1015 DOMAIN-CONTAINING PROTEIN"/>
    <property type="match status" value="1"/>
</dbReference>
<dbReference type="Pfam" id="PF06245">
    <property type="entry name" value="DUF1015"/>
    <property type="match status" value="1"/>
</dbReference>
<dbReference type="STRING" id="1334022.SAMN04487907_1011233"/>